<dbReference type="InterPro" id="IPR001296">
    <property type="entry name" value="Glyco_trans_1"/>
</dbReference>
<dbReference type="EMBL" id="BART01006173">
    <property type="protein sequence ID" value="GAG58940.1"/>
    <property type="molecule type" value="Genomic_DNA"/>
</dbReference>
<organism evidence="2">
    <name type="scientific">marine sediment metagenome</name>
    <dbReference type="NCBI Taxonomy" id="412755"/>
    <lineage>
        <taxon>unclassified sequences</taxon>
        <taxon>metagenomes</taxon>
        <taxon>ecological metagenomes</taxon>
    </lineage>
</organism>
<dbReference type="PANTHER" id="PTHR12526:SF630">
    <property type="entry name" value="GLYCOSYLTRANSFERASE"/>
    <property type="match status" value="1"/>
</dbReference>
<dbReference type="PANTHER" id="PTHR12526">
    <property type="entry name" value="GLYCOSYLTRANSFERASE"/>
    <property type="match status" value="1"/>
</dbReference>
<dbReference type="AlphaFoldDB" id="X0YRV6"/>
<reference evidence="2" key="1">
    <citation type="journal article" date="2014" name="Front. Microbiol.">
        <title>High frequency of phylogenetically diverse reductive dehalogenase-homologous genes in deep subseafloor sedimentary metagenomes.</title>
        <authorList>
            <person name="Kawai M."/>
            <person name="Futagami T."/>
            <person name="Toyoda A."/>
            <person name="Takaki Y."/>
            <person name="Nishi S."/>
            <person name="Hori S."/>
            <person name="Arai W."/>
            <person name="Tsubouchi T."/>
            <person name="Morono Y."/>
            <person name="Uchiyama I."/>
            <person name="Ito T."/>
            <person name="Fujiyama A."/>
            <person name="Inagaki F."/>
            <person name="Takami H."/>
        </authorList>
    </citation>
    <scope>NUCLEOTIDE SEQUENCE</scope>
    <source>
        <strain evidence="2">Expedition CK06-06</strain>
    </source>
</reference>
<dbReference type="Gene3D" id="3.40.50.2000">
    <property type="entry name" value="Glycogen Phosphorylase B"/>
    <property type="match status" value="2"/>
</dbReference>
<sequence length="352" mass="40398">MSFELVACLSLLDALAYNYLMPIAENPMVEHLWIVRPKKNEYGEIPKASYYLAPSKNRLVRFIKMLKNCILLGNRNKVKAFISFNPIPYGLIAMIAARIFGKPIHFGFIGSDWYHYVKGTLGKFLIPILRQADFFTVTGQKMREEMLKYGFEPQKITILPHSINLSHFQIFDSDEKKYTFIFVGQLIRRKRVDLILEGFSKVLLDHPNVTLCIVGDGPLLNNLKNQAKDLGISRAIKFTGYTIGVHSFLKQARIVVMASNMEGFPFALVEAMCTGLVPISTPVGTIPDFIINEQNGLLVQQNDSDALARAMSRMHQDKKLYEKLRQNVLKTRSYFSYNHAKNVWERWFNSFK</sequence>
<dbReference type="Pfam" id="PF00534">
    <property type="entry name" value="Glycos_transf_1"/>
    <property type="match status" value="1"/>
</dbReference>
<dbReference type="GO" id="GO:0016757">
    <property type="term" value="F:glycosyltransferase activity"/>
    <property type="evidence" value="ECO:0007669"/>
    <property type="project" value="InterPro"/>
</dbReference>
<accession>X0YRV6</accession>
<name>X0YRV6_9ZZZZ</name>
<evidence type="ECO:0000259" key="1">
    <source>
        <dbReference type="Pfam" id="PF00534"/>
    </source>
</evidence>
<proteinExistence type="predicted"/>
<comment type="caution">
    <text evidence="2">The sequence shown here is derived from an EMBL/GenBank/DDBJ whole genome shotgun (WGS) entry which is preliminary data.</text>
</comment>
<dbReference type="SUPFAM" id="SSF53756">
    <property type="entry name" value="UDP-Glycosyltransferase/glycogen phosphorylase"/>
    <property type="match status" value="1"/>
</dbReference>
<gene>
    <name evidence="2" type="ORF">S01H4_14057</name>
</gene>
<evidence type="ECO:0000313" key="2">
    <source>
        <dbReference type="EMBL" id="GAG58940.1"/>
    </source>
</evidence>
<feature type="domain" description="Glycosyl transferase family 1" evidence="1">
    <location>
        <begin position="168"/>
        <end position="328"/>
    </location>
</feature>
<protein>
    <recommendedName>
        <fullName evidence="1">Glycosyl transferase family 1 domain-containing protein</fullName>
    </recommendedName>
</protein>